<evidence type="ECO:0000256" key="5">
    <source>
        <dbReference type="ARBA" id="ARBA00022692"/>
    </source>
</evidence>
<feature type="transmembrane region" description="Helical" evidence="9">
    <location>
        <begin position="376"/>
        <end position="393"/>
    </location>
</feature>
<evidence type="ECO:0000256" key="4">
    <source>
        <dbReference type="ARBA" id="ARBA00022475"/>
    </source>
</evidence>
<evidence type="ECO:0000313" key="11">
    <source>
        <dbReference type="Proteomes" id="UP000886824"/>
    </source>
</evidence>
<sequence>MSQSNIANVGLLERTFRLRERHTTVRTEAAAGVTTFMTMAYILAVNPLILSDAGMDRGAVFTATCLASIVATVLMAFLSNYPFVLSAGMGLNAYFAYTVVLKMGYSWQMALTAVFAEGVIFILLSLTPVREAIFNAIPMSLKHAVSAGIGLFIAFIGLQNCGVVVDSSTLVGMYNFSANAGAFSTVGITVALAMVGILLTAILMVRKVKGHILWGMLLTWGLGILCQLAGLYDPSVKGSLLPDFSGGFGVPSILPTLGQMDFSELLTPDFALVVFALLFVDLFDTLGGIMGMAAQAGLLDNEGRLPRLKGALLSDAVGTAAGAVLGTSTVTTFAESAAGMAEGGRTGLTALFSAALFGLSLFLSPIFLAIPSFATAPALVVVGFLMMGAILKVDFSDYAQAIPAFLCVAAMPFLYSISEGIALGVISYVVIHLAAGGEKRRSLNPALCVLAVLFVLKYLFF</sequence>
<keyword evidence="3 8" id="KW-0813">Transport</keyword>
<feature type="transmembrane region" description="Helical" evidence="9">
    <location>
        <begin position="105"/>
        <end position="124"/>
    </location>
</feature>
<dbReference type="EMBL" id="DXCX01000064">
    <property type="protein sequence ID" value="HIY73545.1"/>
    <property type="molecule type" value="Genomic_DNA"/>
</dbReference>
<dbReference type="InterPro" id="IPR006043">
    <property type="entry name" value="NCS2"/>
</dbReference>
<dbReference type="GO" id="GO:0005345">
    <property type="term" value="F:purine nucleobase transmembrane transporter activity"/>
    <property type="evidence" value="ECO:0007669"/>
    <property type="project" value="TreeGrafter"/>
</dbReference>
<proteinExistence type="inferred from homology"/>
<evidence type="ECO:0000256" key="1">
    <source>
        <dbReference type="ARBA" id="ARBA00004651"/>
    </source>
</evidence>
<keyword evidence="7 8" id="KW-0472">Membrane</keyword>
<feature type="transmembrane region" description="Helical" evidence="9">
    <location>
        <begin position="270"/>
        <end position="299"/>
    </location>
</feature>
<feature type="transmembrane region" description="Helical" evidence="9">
    <location>
        <begin position="185"/>
        <end position="205"/>
    </location>
</feature>
<protein>
    <submittedName>
        <fullName evidence="10">NCS2 family permease</fullName>
    </submittedName>
</protein>
<dbReference type="Pfam" id="PF00860">
    <property type="entry name" value="Xan_ur_permease"/>
    <property type="match status" value="1"/>
</dbReference>
<name>A0A9D2CEU5_9FIRM</name>
<keyword evidence="5 8" id="KW-0812">Transmembrane</keyword>
<feature type="transmembrane region" description="Helical" evidence="9">
    <location>
        <begin position="443"/>
        <end position="460"/>
    </location>
</feature>
<dbReference type="PIRSF" id="PIRSF005353">
    <property type="entry name" value="PbuG"/>
    <property type="match status" value="1"/>
</dbReference>
<dbReference type="AlphaFoldDB" id="A0A9D2CEU5"/>
<evidence type="ECO:0000256" key="9">
    <source>
        <dbReference type="SAM" id="Phobius"/>
    </source>
</evidence>
<evidence type="ECO:0000256" key="7">
    <source>
        <dbReference type="ARBA" id="ARBA00023136"/>
    </source>
</evidence>
<evidence type="ECO:0000256" key="8">
    <source>
        <dbReference type="PIRNR" id="PIRNR005353"/>
    </source>
</evidence>
<accession>A0A9D2CEU5</accession>
<feature type="transmembrane region" description="Helical" evidence="9">
    <location>
        <begin position="405"/>
        <end position="431"/>
    </location>
</feature>
<comment type="subcellular location">
    <subcellularLocation>
        <location evidence="1 8">Cell membrane</location>
        <topology evidence="1 8">Multi-pass membrane protein</topology>
    </subcellularLocation>
</comment>
<dbReference type="InterPro" id="IPR026033">
    <property type="entry name" value="Azg-like_bact_archaea"/>
</dbReference>
<reference evidence="10" key="1">
    <citation type="journal article" date="2021" name="PeerJ">
        <title>Extensive microbial diversity within the chicken gut microbiome revealed by metagenomics and culture.</title>
        <authorList>
            <person name="Gilroy R."/>
            <person name="Ravi A."/>
            <person name="Getino M."/>
            <person name="Pursley I."/>
            <person name="Horton D.L."/>
            <person name="Alikhan N.F."/>
            <person name="Baker D."/>
            <person name="Gharbi K."/>
            <person name="Hall N."/>
            <person name="Watson M."/>
            <person name="Adriaenssens E.M."/>
            <person name="Foster-Nyarko E."/>
            <person name="Jarju S."/>
            <person name="Secka A."/>
            <person name="Antonio M."/>
            <person name="Oren A."/>
            <person name="Chaudhuri R.R."/>
            <person name="La Ragione R."/>
            <person name="Hildebrand F."/>
            <person name="Pallen M.J."/>
        </authorList>
    </citation>
    <scope>NUCLEOTIDE SEQUENCE</scope>
    <source>
        <strain evidence="10">CHK33-7979</strain>
    </source>
</reference>
<dbReference type="InterPro" id="IPR045018">
    <property type="entry name" value="Azg-like"/>
</dbReference>
<evidence type="ECO:0000256" key="6">
    <source>
        <dbReference type="ARBA" id="ARBA00022989"/>
    </source>
</evidence>
<feature type="transmembrane region" description="Helical" evidence="9">
    <location>
        <begin position="212"/>
        <end position="232"/>
    </location>
</feature>
<dbReference type="PANTHER" id="PTHR43337">
    <property type="entry name" value="XANTHINE/URACIL PERMEASE C887.17-RELATED"/>
    <property type="match status" value="1"/>
</dbReference>
<feature type="transmembrane region" description="Helical" evidence="9">
    <location>
        <begin position="29"/>
        <end position="49"/>
    </location>
</feature>
<gene>
    <name evidence="10" type="ORF">H9826_06180</name>
</gene>
<reference evidence="10" key="2">
    <citation type="submission" date="2021-04" db="EMBL/GenBank/DDBJ databases">
        <authorList>
            <person name="Gilroy R."/>
        </authorList>
    </citation>
    <scope>NUCLEOTIDE SEQUENCE</scope>
    <source>
        <strain evidence="10">CHK33-7979</strain>
    </source>
</reference>
<keyword evidence="4 8" id="KW-1003">Cell membrane</keyword>
<comment type="similarity">
    <text evidence="2 8">Belongs to the nucleobase:cation symporter-2 (NCS2) (TC 2.A.40) family. Azg-like subfamily.</text>
</comment>
<dbReference type="GO" id="GO:0005886">
    <property type="term" value="C:plasma membrane"/>
    <property type="evidence" value="ECO:0007669"/>
    <property type="project" value="UniProtKB-SubCell"/>
</dbReference>
<dbReference type="PANTHER" id="PTHR43337:SF1">
    <property type="entry name" value="XANTHINE_URACIL PERMEASE C887.17-RELATED"/>
    <property type="match status" value="1"/>
</dbReference>
<comment type="caution">
    <text evidence="10">The sequence shown here is derived from an EMBL/GenBank/DDBJ whole genome shotgun (WGS) entry which is preliminary data.</text>
</comment>
<feature type="transmembrane region" description="Helical" evidence="9">
    <location>
        <begin position="144"/>
        <end position="165"/>
    </location>
</feature>
<feature type="transmembrane region" description="Helical" evidence="9">
    <location>
        <begin position="61"/>
        <end position="85"/>
    </location>
</feature>
<dbReference type="Proteomes" id="UP000886824">
    <property type="component" value="Unassembled WGS sequence"/>
</dbReference>
<evidence type="ECO:0000256" key="2">
    <source>
        <dbReference type="ARBA" id="ARBA00005697"/>
    </source>
</evidence>
<evidence type="ECO:0000256" key="3">
    <source>
        <dbReference type="ARBA" id="ARBA00022448"/>
    </source>
</evidence>
<feature type="transmembrane region" description="Helical" evidence="9">
    <location>
        <begin position="348"/>
        <end position="370"/>
    </location>
</feature>
<keyword evidence="6 8" id="KW-1133">Transmembrane helix</keyword>
<organism evidence="10 11">
    <name type="scientific">Candidatus Intestinimonas merdavium</name>
    <dbReference type="NCBI Taxonomy" id="2838622"/>
    <lineage>
        <taxon>Bacteria</taxon>
        <taxon>Bacillati</taxon>
        <taxon>Bacillota</taxon>
        <taxon>Clostridia</taxon>
        <taxon>Eubacteriales</taxon>
        <taxon>Intestinimonas</taxon>
    </lineage>
</organism>
<evidence type="ECO:0000313" key="10">
    <source>
        <dbReference type="EMBL" id="HIY73545.1"/>
    </source>
</evidence>